<dbReference type="Gene3D" id="3.30.950.30">
    <property type="entry name" value="Schlafen, AAA domain"/>
    <property type="match status" value="1"/>
</dbReference>
<gene>
    <name evidence="2" type="ORF">Hgul01_05415</name>
</gene>
<organism evidence="2 3">
    <name type="scientific">Herpetosiphon gulosus</name>
    <dbReference type="NCBI Taxonomy" id="1973496"/>
    <lineage>
        <taxon>Bacteria</taxon>
        <taxon>Bacillati</taxon>
        <taxon>Chloroflexota</taxon>
        <taxon>Chloroflexia</taxon>
        <taxon>Herpetosiphonales</taxon>
        <taxon>Herpetosiphonaceae</taxon>
        <taxon>Herpetosiphon</taxon>
    </lineage>
</organism>
<dbReference type="EMBL" id="BAABRU010000069">
    <property type="protein sequence ID" value="GAA5531590.1"/>
    <property type="molecule type" value="Genomic_DNA"/>
</dbReference>
<evidence type="ECO:0000313" key="2">
    <source>
        <dbReference type="EMBL" id="GAA5531590.1"/>
    </source>
</evidence>
<dbReference type="Pfam" id="PF04326">
    <property type="entry name" value="SLFN_AlbA_2"/>
    <property type="match status" value="1"/>
</dbReference>
<keyword evidence="3" id="KW-1185">Reference proteome</keyword>
<sequence length="106" mass="12079">MIHEPHKQIEGWTEEDLLRLPSEENDHYEYKSSQIPMDRLKEKISIAASAFWNSGGGFFIVGIDDTGHIDGGIAKTVGRQKLPDWIDQILLGLNCKFPQKLPLQYI</sequence>
<dbReference type="Proteomes" id="UP001428290">
    <property type="component" value="Unassembled WGS sequence"/>
</dbReference>
<evidence type="ECO:0000259" key="1">
    <source>
        <dbReference type="Pfam" id="PF04326"/>
    </source>
</evidence>
<dbReference type="RefSeq" id="WP_345725134.1">
    <property type="nucleotide sequence ID" value="NZ_BAABRU010000069.1"/>
</dbReference>
<feature type="domain" description="Schlafen AlbA-2" evidence="1">
    <location>
        <begin position="24"/>
        <end position="72"/>
    </location>
</feature>
<protein>
    <recommendedName>
        <fullName evidence="1">Schlafen AlbA-2 domain-containing protein</fullName>
    </recommendedName>
</protein>
<dbReference type="InterPro" id="IPR038461">
    <property type="entry name" value="Schlafen_AlbA_2_dom_sf"/>
</dbReference>
<reference evidence="2 3" key="1">
    <citation type="submission" date="2024-02" db="EMBL/GenBank/DDBJ databases">
        <title>Herpetosiphon gulosus NBRC 112829.</title>
        <authorList>
            <person name="Ichikawa N."/>
            <person name="Katano-Makiyama Y."/>
            <person name="Hidaka K."/>
        </authorList>
    </citation>
    <scope>NUCLEOTIDE SEQUENCE [LARGE SCALE GENOMIC DNA]</scope>
    <source>
        <strain evidence="2 3">NBRC 112829</strain>
    </source>
</reference>
<name>A0ABP9X876_9CHLR</name>
<accession>A0ABP9X876</accession>
<proteinExistence type="predicted"/>
<comment type="caution">
    <text evidence="2">The sequence shown here is derived from an EMBL/GenBank/DDBJ whole genome shotgun (WGS) entry which is preliminary data.</text>
</comment>
<dbReference type="InterPro" id="IPR007421">
    <property type="entry name" value="Schlafen_AlbA_2_dom"/>
</dbReference>
<evidence type="ECO:0000313" key="3">
    <source>
        <dbReference type="Proteomes" id="UP001428290"/>
    </source>
</evidence>